<dbReference type="OrthoDB" id="5818554at2759"/>
<dbReference type="Pfam" id="PF02668">
    <property type="entry name" value="TauD"/>
    <property type="match status" value="1"/>
</dbReference>
<evidence type="ECO:0000256" key="1">
    <source>
        <dbReference type="ARBA" id="ARBA00005896"/>
    </source>
</evidence>
<dbReference type="InterPro" id="IPR051178">
    <property type="entry name" value="TfdA_dioxygenase"/>
</dbReference>
<keyword evidence="4" id="KW-0560">Oxidoreductase</keyword>
<dbReference type="Gene3D" id="3.60.130.10">
    <property type="entry name" value="Clavaminate synthase-like"/>
    <property type="match status" value="1"/>
</dbReference>
<dbReference type="RefSeq" id="XP_056538243.1">
    <property type="nucleotide sequence ID" value="XM_056692286.1"/>
</dbReference>
<comment type="caution">
    <text evidence="7">The sequence shown here is derived from an EMBL/GenBank/DDBJ whole genome shotgun (WGS) entry which is preliminary data.</text>
</comment>
<dbReference type="Proteomes" id="UP001149163">
    <property type="component" value="Unassembled WGS sequence"/>
</dbReference>
<proteinExistence type="inferred from homology"/>
<dbReference type="EMBL" id="JAPQKN010000008">
    <property type="protein sequence ID" value="KAJ5150910.1"/>
    <property type="molecule type" value="Genomic_DNA"/>
</dbReference>
<evidence type="ECO:0000256" key="5">
    <source>
        <dbReference type="ARBA" id="ARBA00023004"/>
    </source>
</evidence>
<evidence type="ECO:0000256" key="4">
    <source>
        <dbReference type="ARBA" id="ARBA00023002"/>
    </source>
</evidence>
<dbReference type="GeneID" id="81431462"/>
<sequence length="327" mass="36886">MSVDHMYIRQYDNTCPRAGATDVIQEGSLTIKPVLQSDNSAFGAEVFGLDWSKPIPDVTVAQLVSLQDKYAILIFRKTGLDDARHIAFSQQLGDKLEVNPFFYGRENDRLGEPLLFDVGNIELDGSLDSSYHQQRSKYSILLSHGNPVQGGSWTHFADMRRAYGDLPQMKKDEIENLVIEHDLWHSRKLASPAVFGNPLPHELAAKPPAYHRLVQIAPDGRKTMYLAAHAKRVLGKGFEESQKLIWELIDHCTQPKYVFSMEWLSGGDMVWWDNRQVFKQSMHRANPYTDHMTARDVRRSTILDDGPLAFGVSAEEKSAAEGDGVTN</sequence>
<reference evidence="7" key="2">
    <citation type="journal article" date="2023" name="IMA Fungus">
        <title>Comparative genomic study of the Penicillium genus elucidates a diverse pangenome and 15 lateral gene transfer events.</title>
        <authorList>
            <person name="Petersen C."/>
            <person name="Sorensen T."/>
            <person name="Nielsen M.R."/>
            <person name="Sondergaard T.E."/>
            <person name="Sorensen J.L."/>
            <person name="Fitzpatrick D.A."/>
            <person name="Frisvad J.C."/>
            <person name="Nielsen K.L."/>
        </authorList>
    </citation>
    <scope>NUCLEOTIDE SEQUENCE</scope>
    <source>
        <strain evidence="7">IBT 26290</strain>
    </source>
</reference>
<dbReference type="PANTHER" id="PTHR43779:SF3">
    <property type="entry name" value="(3R)-3-[(CARBOXYMETHYL)AMINO]FATTY ACID OXYGENASE_DECARBOXYLASE"/>
    <property type="match status" value="1"/>
</dbReference>
<dbReference type="InterPro" id="IPR003819">
    <property type="entry name" value="TauD/TfdA-like"/>
</dbReference>
<gene>
    <name evidence="7" type="ORF">N7482_010162</name>
</gene>
<evidence type="ECO:0000313" key="8">
    <source>
        <dbReference type="Proteomes" id="UP001149163"/>
    </source>
</evidence>
<dbReference type="GO" id="GO:0051213">
    <property type="term" value="F:dioxygenase activity"/>
    <property type="evidence" value="ECO:0007669"/>
    <property type="project" value="UniProtKB-KW"/>
</dbReference>
<evidence type="ECO:0000256" key="2">
    <source>
        <dbReference type="ARBA" id="ARBA00022723"/>
    </source>
</evidence>
<evidence type="ECO:0000256" key="3">
    <source>
        <dbReference type="ARBA" id="ARBA00022964"/>
    </source>
</evidence>
<name>A0A9W9HLH3_9EURO</name>
<keyword evidence="3 7" id="KW-0223">Dioxygenase</keyword>
<feature type="domain" description="TauD/TfdA-like" evidence="6">
    <location>
        <begin position="37"/>
        <end position="300"/>
    </location>
</feature>
<dbReference type="GO" id="GO:0046872">
    <property type="term" value="F:metal ion binding"/>
    <property type="evidence" value="ECO:0007669"/>
    <property type="project" value="UniProtKB-KW"/>
</dbReference>
<dbReference type="AlphaFoldDB" id="A0A9W9HLH3"/>
<dbReference type="InterPro" id="IPR042098">
    <property type="entry name" value="TauD-like_sf"/>
</dbReference>
<dbReference type="PANTHER" id="PTHR43779">
    <property type="entry name" value="DIOXYGENASE RV0097-RELATED"/>
    <property type="match status" value="1"/>
</dbReference>
<comment type="similarity">
    <text evidence="1">Belongs to the TfdA dioxygenase family.</text>
</comment>
<dbReference type="SUPFAM" id="SSF51197">
    <property type="entry name" value="Clavaminate synthase-like"/>
    <property type="match status" value="1"/>
</dbReference>
<evidence type="ECO:0000313" key="7">
    <source>
        <dbReference type="EMBL" id="KAJ5150910.1"/>
    </source>
</evidence>
<keyword evidence="5" id="KW-0408">Iron</keyword>
<protein>
    <submittedName>
        <fullName evidence="7">Alpha-ketoglutarate-dependent 2-4-dichlorophenoxyacetate dioxygenase</fullName>
    </submittedName>
</protein>
<keyword evidence="2" id="KW-0479">Metal-binding</keyword>
<reference evidence="7" key="1">
    <citation type="submission" date="2022-11" db="EMBL/GenBank/DDBJ databases">
        <authorList>
            <person name="Petersen C."/>
        </authorList>
    </citation>
    <scope>NUCLEOTIDE SEQUENCE</scope>
    <source>
        <strain evidence="7">IBT 26290</strain>
    </source>
</reference>
<evidence type="ECO:0000259" key="6">
    <source>
        <dbReference type="Pfam" id="PF02668"/>
    </source>
</evidence>
<organism evidence="7 8">
    <name type="scientific">Penicillium canariense</name>
    <dbReference type="NCBI Taxonomy" id="189055"/>
    <lineage>
        <taxon>Eukaryota</taxon>
        <taxon>Fungi</taxon>
        <taxon>Dikarya</taxon>
        <taxon>Ascomycota</taxon>
        <taxon>Pezizomycotina</taxon>
        <taxon>Eurotiomycetes</taxon>
        <taxon>Eurotiomycetidae</taxon>
        <taxon>Eurotiales</taxon>
        <taxon>Aspergillaceae</taxon>
        <taxon>Penicillium</taxon>
    </lineage>
</organism>
<keyword evidence="8" id="KW-1185">Reference proteome</keyword>
<accession>A0A9W9HLH3</accession>